<keyword evidence="1" id="KW-0812">Transmembrane</keyword>
<dbReference type="OrthoDB" id="9770040at2"/>
<proteinExistence type="predicted"/>
<feature type="transmembrane region" description="Helical" evidence="1">
    <location>
        <begin position="329"/>
        <end position="348"/>
    </location>
</feature>
<dbReference type="STRING" id="1165689.SAMN02927914_02244"/>
<name>A0A1G5XI88_9HYPH</name>
<gene>
    <name evidence="2" type="ORF">SAMN02927914_02244</name>
</gene>
<feature type="transmembrane region" description="Helical" evidence="1">
    <location>
        <begin position="145"/>
        <end position="165"/>
    </location>
</feature>
<feature type="transmembrane region" description="Helical" evidence="1">
    <location>
        <begin position="354"/>
        <end position="377"/>
    </location>
</feature>
<organism evidence="2 3">
    <name type="scientific">Mesorhizobium qingshengii</name>
    <dbReference type="NCBI Taxonomy" id="1165689"/>
    <lineage>
        <taxon>Bacteria</taxon>
        <taxon>Pseudomonadati</taxon>
        <taxon>Pseudomonadota</taxon>
        <taxon>Alphaproteobacteria</taxon>
        <taxon>Hyphomicrobiales</taxon>
        <taxon>Phyllobacteriaceae</taxon>
        <taxon>Mesorhizobium</taxon>
    </lineage>
</organism>
<feature type="transmembrane region" description="Helical" evidence="1">
    <location>
        <begin position="171"/>
        <end position="196"/>
    </location>
</feature>
<dbReference type="RefSeq" id="WP_091577659.1">
    <property type="nucleotide sequence ID" value="NZ_FMXM01000006.1"/>
</dbReference>
<dbReference type="Pfam" id="PF05940">
    <property type="entry name" value="NnrS"/>
    <property type="match status" value="1"/>
</dbReference>
<keyword evidence="1" id="KW-1133">Transmembrane helix</keyword>
<reference evidence="2 3" key="1">
    <citation type="submission" date="2016-10" db="EMBL/GenBank/DDBJ databases">
        <authorList>
            <person name="de Groot N.N."/>
        </authorList>
    </citation>
    <scope>NUCLEOTIDE SEQUENCE [LARGE SCALE GENOMIC DNA]</scope>
    <source>
        <strain evidence="2 3">CGMCC 1.12097</strain>
    </source>
</reference>
<feature type="transmembrane region" description="Helical" evidence="1">
    <location>
        <begin position="21"/>
        <end position="41"/>
    </location>
</feature>
<evidence type="ECO:0000313" key="2">
    <source>
        <dbReference type="EMBL" id="SDA69684.1"/>
    </source>
</evidence>
<dbReference type="Proteomes" id="UP000198588">
    <property type="component" value="Unassembled WGS sequence"/>
</dbReference>
<evidence type="ECO:0000313" key="3">
    <source>
        <dbReference type="Proteomes" id="UP000198588"/>
    </source>
</evidence>
<feature type="transmembrane region" description="Helical" evidence="1">
    <location>
        <begin position="295"/>
        <end position="317"/>
    </location>
</feature>
<feature type="transmembrane region" description="Helical" evidence="1">
    <location>
        <begin position="208"/>
        <end position="228"/>
    </location>
</feature>
<feature type="transmembrane region" description="Helical" evidence="1">
    <location>
        <begin position="234"/>
        <end position="251"/>
    </location>
</feature>
<feature type="transmembrane region" description="Helical" evidence="1">
    <location>
        <begin position="116"/>
        <end position="136"/>
    </location>
</feature>
<dbReference type="InterPro" id="IPR010266">
    <property type="entry name" value="NnrS"/>
</dbReference>
<evidence type="ECO:0000256" key="1">
    <source>
        <dbReference type="SAM" id="Phobius"/>
    </source>
</evidence>
<accession>A0A1G5XI88</accession>
<dbReference type="EMBL" id="FMXM01000006">
    <property type="protein sequence ID" value="SDA69684.1"/>
    <property type="molecule type" value="Genomic_DNA"/>
</dbReference>
<protein>
    <submittedName>
        <fullName evidence="2">Uncharacterized protein involved in response to NO</fullName>
    </submittedName>
</protein>
<dbReference type="AlphaFoldDB" id="A0A1G5XI88"/>
<sequence length="390" mass="41327">MVTDGSALAFDPKRMPAPFQPFFLIAGLDAIVGAAVWLPSAFGIQAIGPTGISPGDWHRDVLLFGMVPAILTGFLLTALPRWTGRRAVSPLTTRLLVALWLCSRGTFLFLSHSAGLALSALLVLTLLLIAAGHVIASRDRRNLKIVFLLLIFCGSNVLTAASYQVEFALRLALASIIGLLMIIGGRVVPALTMAYVESAGGRIFMDRSAVLEYAAAVVAACALGSWVVAPQVQFTGLACALAACSQVMRVAQWKGWRMVASSSVLALHIGYGWITVGFGLLAIDIFTPARLGQAAAVHAWTIGAIGTMALAIMASMIRKHSHRAFETSVPATGAFAAMTICCLSRLLVELLPVYGVALTSLAGTLWVAGFGLFLMAFRTMLIPQTWRGAD</sequence>
<feature type="transmembrane region" description="Helical" evidence="1">
    <location>
        <begin position="61"/>
        <end position="79"/>
    </location>
</feature>
<feature type="transmembrane region" description="Helical" evidence="1">
    <location>
        <begin position="263"/>
        <end position="283"/>
    </location>
</feature>
<keyword evidence="1" id="KW-0472">Membrane</keyword>